<dbReference type="GO" id="GO:0003677">
    <property type="term" value="F:DNA binding"/>
    <property type="evidence" value="ECO:0007669"/>
    <property type="project" value="UniProtKB-KW"/>
</dbReference>
<evidence type="ECO:0000259" key="1">
    <source>
        <dbReference type="PROSITE" id="PS51742"/>
    </source>
</evidence>
<reference evidence="2 3" key="1">
    <citation type="submission" date="2022-01" db="EMBL/GenBank/DDBJ databases">
        <title>Collection of gut derived symbiotic bacterial strains cultured from healthy donors.</title>
        <authorList>
            <person name="Lin H."/>
            <person name="Kohout C."/>
            <person name="Waligurski E."/>
            <person name="Pamer E.G."/>
        </authorList>
    </citation>
    <scope>NUCLEOTIDE SEQUENCE [LARGE SCALE GENOMIC DNA]</scope>
    <source>
        <strain evidence="2 3">DFI.7.58</strain>
    </source>
</reference>
<sequence length="139" mass="15362">MQYRVFGDTYVVRLQRGEEVLACLRELCEKESISLGTVSAIGAVNHVVVGVYRVDEQKYVANTFDGVMELTSLMGNITEKDGEPYLHLHATFGDLTGKVIGGHLNEAVVSATCELFVRKVEGHVGRRLDPETGLNIFDF</sequence>
<dbReference type="InterPro" id="IPR025707">
    <property type="entry name" value="DNA_bp_PD1"/>
</dbReference>
<accession>A0ABS9MHX1</accession>
<proteinExistence type="predicted"/>
<dbReference type="EMBL" id="JAKNHQ010000005">
    <property type="protein sequence ID" value="MCG4610406.1"/>
    <property type="molecule type" value="Genomic_DNA"/>
</dbReference>
<keyword evidence="2" id="KW-0238">DNA-binding</keyword>
<evidence type="ECO:0000313" key="3">
    <source>
        <dbReference type="Proteomes" id="UP001298681"/>
    </source>
</evidence>
<dbReference type="Pfam" id="PF03479">
    <property type="entry name" value="PCC"/>
    <property type="match status" value="1"/>
</dbReference>
<organism evidence="2 3">
    <name type="scientific">Anaeromassilibacillus senegalensis</name>
    <dbReference type="NCBI Taxonomy" id="1673717"/>
    <lineage>
        <taxon>Bacteria</taxon>
        <taxon>Bacillati</taxon>
        <taxon>Bacillota</taxon>
        <taxon>Clostridia</taxon>
        <taxon>Eubacteriales</taxon>
        <taxon>Acutalibacteraceae</taxon>
        <taxon>Anaeromassilibacillus</taxon>
    </lineage>
</organism>
<dbReference type="RefSeq" id="WP_087230221.1">
    <property type="nucleotide sequence ID" value="NZ_JAKNHQ010000005.1"/>
</dbReference>
<dbReference type="PANTHER" id="PTHR34988:SF1">
    <property type="entry name" value="DNA-BINDING PROTEIN"/>
    <property type="match status" value="1"/>
</dbReference>
<comment type="caution">
    <text evidence="2">The sequence shown here is derived from an EMBL/GenBank/DDBJ whole genome shotgun (WGS) entry which is preliminary data.</text>
</comment>
<gene>
    <name evidence="2" type="ORF">L0P57_05610</name>
</gene>
<keyword evidence="3" id="KW-1185">Reference proteome</keyword>
<protein>
    <submittedName>
        <fullName evidence="2">DNA-binding protein</fullName>
    </submittedName>
</protein>
<feature type="domain" description="PPC" evidence="1">
    <location>
        <begin position="4"/>
        <end position="139"/>
    </location>
</feature>
<name>A0ABS9MHX1_9FIRM</name>
<dbReference type="SUPFAM" id="SSF117856">
    <property type="entry name" value="AF0104/ALDC/Ptd012-like"/>
    <property type="match status" value="1"/>
</dbReference>
<dbReference type="Gene3D" id="3.30.1330.80">
    <property type="entry name" value="Hypothetical protein, similar to alpha- acetolactate decarboxylase, domain 2"/>
    <property type="match status" value="1"/>
</dbReference>
<dbReference type="InterPro" id="IPR005175">
    <property type="entry name" value="PPC_dom"/>
</dbReference>
<evidence type="ECO:0000313" key="2">
    <source>
        <dbReference type="EMBL" id="MCG4610406.1"/>
    </source>
</evidence>
<dbReference type="PROSITE" id="PS51742">
    <property type="entry name" value="PPC"/>
    <property type="match status" value="1"/>
</dbReference>
<dbReference type="PIRSF" id="PIRSF016702">
    <property type="entry name" value="DNA_bp_PD1"/>
    <property type="match status" value="1"/>
</dbReference>
<dbReference type="CDD" id="cd11378">
    <property type="entry name" value="DUF296"/>
    <property type="match status" value="1"/>
</dbReference>
<dbReference type="Proteomes" id="UP001298681">
    <property type="component" value="Unassembled WGS sequence"/>
</dbReference>
<dbReference type="PANTHER" id="PTHR34988">
    <property type="entry name" value="PROTEIN, PUTATIVE-RELATED"/>
    <property type="match status" value="1"/>
</dbReference>